<gene>
    <name evidence="2" type="ORF">MIND_00269100</name>
</gene>
<evidence type="ECO:0000313" key="3">
    <source>
        <dbReference type="Proteomes" id="UP000636479"/>
    </source>
</evidence>
<sequence>MSKPRPVVNNEKCFYTSTIIPAAFDNSSVSCSSSEKTTSTLTLRERRGFNLYLSFAPAFPKIEPKGQLGPTHANLPRRRKRSSVVSVEMPSSKAAAPATENTAYFS</sequence>
<dbReference type="GeneID" id="59342080"/>
<dbReference type="OrthoDB" id="3051995at2759"/>
<comment type="caution">
    <text evidence="2">The sequence shown here is derived from an EMBL/GenBank/DDBJ whole genome shotgun (WGS) entry which is preliminary data.</text>
</comment>
<feature type="region of interest" description="Disordered" evidence="1">
    <location>
        <begin position="63"/>
        <end position="106"/>
    </location>
</feature>
<keyword evidence="3" id="KW-1185">Reference proteome</keyword>
<reference evidence="2" key="1">
    <citation type="submission" date="2020-05" db="EMBL/GenBank/DDBJ databases">
        <title>Mycena genomes resolve the evolution of fungal bioluminescence.</title>
        <authorList>
            <person name="Tsai I.J."/>
        </authorList>
    </citation>
    <scope>NUCLEOTIDE SEQUENCE</scope>
    <source>
        <strain evidence="2">171206Taipei</strain>
    </source>
</reference>
<dbReference type="AlphaFoldDB" id="A0A8H6T996"/>
<dbReference type="Proteomes" id="UP000636479">
    <property type="component" value="Unassembled WGS sequence"/>
</dbReference>
<evidence type="ECO:0000313" key="2">
    <source>
        <dbReference type="EMBL" id="KAF7312551.1"/>
    </source>
</evidence>
<proteinExistence type="predicted"/>
<dbReference type="RefSeq" id="XP_037224659.1">
    <property type="nucleotide sequence ID" value="XM_037359564.1"/>
</dbReference>
<organism evidence="2 3">
    <name type="scientific">Mycena indigotica</name>
    <dbReference type="NCBI Taxonomy" id="2126181"/>
    <lineage>
        <taxon>Eukaryota</taxon>
        <taxon>Fungi</taxon>
        <taxon>Dikarya</taxon>
        <taxon>Basidiomycota</taxon>
        <taxon>Agaricomycotina</taxon>
        <taxon>Agaricomycetes</taxon>
        <taxon>Agaricomycetidae</taxon>
        <taxon>Agaricales</taxon>
        <taxon>Marasmiineae</taxon>
        <taxon>Mycenaceae</taxon>
        <taxon>Mycena</taxon>
    </lineage>
</organism>
<evidence type="ECO:0000256" key="1">
    <source>
        <dbReference type="SAM" id="MobiDB-lite"/>
    </source>
</evidence>
<accession>A0A8H6T996</accession>
<dbReference type="EMBL" id="JACAZF010000002">
    <property type="protein sequence ID" value="KAF7312551.1"/>
    <property type="molecule type" value="Genomic_DNA"/>
</dbReference>
<protein>
    <submittedName>
        <fullName evidence="2">Uncharacterized protein</fullName>
    </submittedName>
</protein>
<name>A0A8H6T996_9AGAR</name>